<feature type="transmembrane region" description="Helical" evidence="12">
    <location>
        <begin position="110"/>
        <end position="129"/>
    </location>
</feature>
<evidence type="ECO:0000313" key="16">
    <source>
        <dbReference type="Proteomes" id="UP000318878"/>
    </source>
</evidence>
<dbReference type="RefSeq" id="WP_146429205.1">
    <property type="nucleotide sequence ID" value="NZ_SJPF01000001.1"/>
</dbReference>
<feature type="transmembrane region" description="Helical" evidence="12">
    <location>
        <begin position="373"/>
        <end position="394"/>
    </location>
</feature>
<feature type="domain" description="K+ potassium transporter integral membrane" evidence="13">
    <location>
        <begin position="21"/>
        <end position="472"/>
    </location>
</feature>
<dbReference type="InterPro" id="IPR023051">
    <property type="entry name" value="Kup"/>
</dbReference>
<proteinExistence type="inferred from homology"/>
<feature type="transmembrane region" description="Helical" evidence="12">
    <location>
        <begin position="20"/>
        <end position="40"/>
    </location>
</feature>
<keyword evidence="7 12" id="KW-0769">Symport</keyword>
<feature type="transmembrane region" description="Helical" evidence="12">
    <location>
        <begin position="255"/>
        <end position="275"/>
    </location>
</feature>
<dbReference type="InterPro" id="IPR053951">
    <property type="entry name" value="K_trans_N"/>
</dbReference>
<dbReference type="PANTHER" id="PTHR30540:SF79">
    <property type="entry name" value="LOW AFFINITY POTASSIUM TRANSPORT SYSTEM PROTEIN KUP"/>
    <property type="match status" value="1"/>
</dbReference>
<comment type="subcellular location">
    <subcellularLocation>
        <location evidence="12">Cell membrane</location>
        <topology evidence="12">Multi-pass membrane protein</topology>
    </subcellularLocation>
    <subcellularLocation>
        <location evidence="1">Membrane</location>
        <topology evidence="1">Multi-pass membrane protein</topology>
    </subcellularLocation>
</comment>
<keyword evidence="8 12" id="KW-0630">Potassium</keyword>
<keyword evidence="4 12" id="KW-1003">Cell membrane</keyword>
<evidence type="ECO:0000256" key="6">
    <source>
        <dbReference type="ARBA" id="ARBA00022692"/>
    </source>
</evidence>
<evidence type="ECO:0000256" key="10">
    <source>
        <dbReference type="ARBA" id="ARBA00023065"/>
    </source>
</evidence>
<dbReference type="EMBL" id="SJPF01000001">
    <property type="protein sequence ID" value="TWT39000.1"/>
    <property type="molecule type" value="Genomic_DNA"/>
</dbReference>
<feature type="transmembrane region" description="Helical" evidence="12">
    <location>
        <begin position="149"/>
        <end position="167"/>
    </location>
</feature>
<keyword evidence="6 12" id="KW-0812">Transmembrane</keyword>
<feature type="transmembrane region" description="Helical" evidence="12">
    <location>
        <begin position="347"/>
        <end position="367"/>
    </location>
</feature>
<evidence type="ECO:0000256" key="7">
    <source>
        <dbReference type="ARBA" id="ARBA00022847"/>
    </source>
</evidence>
<dbReference type="AlphaFoldDB" id="A0A5C5VLZ6"/>
<comment type="function">
    <text evidence="12">Transport of potassium into the cell. Likely operates as a K(+):H(+) symporter.</text>
</comment>
<comment type="similarity">
    <text evidence="2 12">Belongs to the HAK/KUP transporter (TC 2.A.72) family.</text>
</comment>
<dbReference type="GO" id="GO:0015293">
    <property type="term" value="F:symporter activity"/>
    <property type="evidence" value="ECO:0007669"/>
    <property type="project" value="UniProtKB-UniRule"/>
</dbReference>
<evidence type="ECO:0000256" key="3">
    <source>
        <dbReference type="ARBA" id="ARBA00022448"/>
    </source>
</evidence>
<feature type="transmembrane region" description="Helical" evidence="12">
    <location>
        <begin position="60"/>
        <end position="81"/>
    </location>
</feature>
<dbReference type="GO" id="GO:0015079">
    <property type="term" value="F:potassium ion transmembrane transporter activity"/>
    <property type="evidence" value="ECO:0007669"/>
    <property type="project" value="UniProtKB-UniRule"/>
</dbReference>
<evidence type="ECO:0000256" key="8">
    <source>
        <dbReference type="ARBA" id="ARBA00022958"/>
    </source>
</evidence>
<protein>
    <recommendedName>
        <fullName evidence="12">Probable potassium transport system protein Kup</fullName>
    </recommendedName>
</protein>
<evidence type="ECO:0000256" key="11">
    <source>
        <dbReference type="ARBA" id="ARBA00023136"/>
    </source>
</evidence>
<dbReference type="InterPro" id="IPR003855">
    <property type="entry name" value="K+_transporter"/>
</dbReference>
<feature type="transmembrane region" description="Helical" evidence="12">
    <location>
        <begin position="295"/>
        <end position="326"/>
    </location>
</feature>
<sequence length="632" mass="68723">MADDLTSTEKDESKATWAKLSLVALGVVYGDIGTSPLYALRECFQEDHAIAASHDHVLGVLSLIFWALAIVISTKYLLFILRADNEGEGGILALAALVTSGDLQSENRRWIIFTLGLLGGSLLYADGMITPSISVLSAMEGLEVAAPALEAYVEPITIAILIGLFLFQSKGTASVGAVFGPVMMIWFAVLAIMGISQLIQAPQVLAAIHPAYAIQMLSENGLAGYLVLGSVFLVVTGGEALYADMGHFGKRPIRTSWYCVVLPALLLNYFGQGAFLLRHPEGAVNPFYLMAPGWALYPLIFLSALATVIASQAVITGAFSLTLQAIQLGYSPRMKIRHTSAEQIGQIYIPLVNWALMFACIGLVLGFRTSNNLAAAYGVAVTITMVITTVLFFLLTRMRWNWPLPLALAVSGAFLVVDLSFLGANLFKVSNGGWFPLLVAGGAYALLSTWMAGQRLLARRIRERALSVELYIADLMNDPPTRVPGLAVYMTGNPVGTPSALIRNVRHNKMLHEQVVFLTVTTVSVPHVRLAKRFDLEEIGEGFYRIQIDYGFMDSPNIPLTLATIPADQINLQGEDVTYFLGTERLIATARPGIAVWRERLFAWMSRNAQPATAYFSLPPDQVMEIGSQVEL</sequence>
<keyword evidence="5 12" id="KW-0633">Potassium transport</keyword>
<evidence type="ECO:0000256" key="2">
    <source>
        <dbReference type="ARBA" id="ARBA00007019"/>
    </source>
</evidence>
<comment type="caution">
    <text evidence="15">The sequence shown here is derived from an EMBL/GenBank/DDBJ whole genome shotgun (WGS) entry which is preliminary data.</text>
</comment>
<feature type="transmembrane region" description="Helical" evidence="12">
    <location>
        <begin position="406"/>
        <end position="427"/>
    </location>
</feature>
<organism evidence="15 16">
    <name type="scientific">Blastopirellula retiformator</name>
    <dbReference type="NCBI Taxonomy" id="2527970"/>
    <lineage>
        <taxon>Bacteria</taxon>
        <taxon>Pseudomonadati</taxon>
        <taxon>Planctomycetota</taxon>
        <taxon>Planctomycetia</taxon>
        <taxon>Pirellulales</taxon>
        <taxon>Pirellulaceae</taxon>
        <taxon>Blastopirellula</taxon>
    </lineage>
</organism>
<dbReference type="HAMAP" id="MF_01522">
    <property type="entry name" value="Kup"/>
    <property type="match status" value="1"/>
</dbReference>
<dbReference type="GO" id="GO:0005886">
    <property type="term" value="C:plasma membrane"/>
    <property type="evidence" value="ECO:0007669"/>
    <property type="project" value="UniProtKB-SubCell"/>
</dbReference>
<evidence type="ECO:0000256" key="9">
    <source>
        <dbReference type="ARBA" id="ARBA00022989"/>
    </source>
</evidence>
<evidence type="ECO:0000256" key="1">
    <source>
        <dbReference type="ARBA" id="ARBA00004141"/>
    </source>
</evidence>
<dbReference type="PANTHER" id="PTHR30540">
    <property type="entry name" value="OSMOTIC STRESS POTASSIUM TRANSPORTER"/>
    <property type="match status" value="1"/>
</dbReference>
<dbReference type="OrthoDB" id="9805577at2"/>
<keyword evidence="10 12" id="KW-0406">Ion transport</keyword>
<dbReference type="Proteomes" id="UP000318878">
    <property type="component" value="Unassembled WGS sequence"/>
</dbReference>
<dbReference type="InterPro" id="IPR053952">
    <property type="entry name" value="K_trans_C"/>
</dbReference>
<dbReference type="Pfam" id="PF02705">
    <property type="entry name" value="K_trans"/>
    <property type="match status" value="1"/>
</dbReference>
<feature type="transmembrane region" description="Helical" evidence="12">
    <location>
        <begin position="174"/>
        <end position="195"/>
    </location>
</feature>
<keyword evidence="11 12" id="KW-0472">Membrane</keyword>
<evidence type="ECO:0000259" key="13">
    <source>
        <dbReference type="Pfam" id="PF02705"/>
    </source>
</evidence>
<evidence type="ECO:0000259" key="14">
    <source>
        <dbReference type="Pfam" id="PF22776"/>
    </source>
</evidence>
<gene>
    <name evidence="12" type="primary">kup</name>
    <name evidence="15" type="ORF">Enr8_06950</name>
</gene>
<dbReference type="Pfam" id="PF22776">
    <property type="entry name" value="K_trans_C"/>
    <property type="match status" value="1"/>
</dbReference>
<evidence type="ECO:0000313" key="15">
    <source>
        <dbReference type="EMBL" id="TWT39000.1"/>
    </source>
</evidence>
<name>A0A5C5VLZ6_9BACT</name>
<feature type="transmembrane region" description="Helical" evidence="12">
    <location>
        <begin position="433"/>
        <end position="452"/>
    </location>
</feature>
<evidence type="ECO:0000256" key="4">
    <source>
        <dbReference type="ARBA" id="ARBA00022475"/>
    </source>
</evidence>
<feature type="transmembrane region" description="Helical" evidence="12">
    <location>
        <begin position="222"/>
        <end position="243"/>
    </location>
</feature>
<keyword evidence="16" id="KW-1185">Reference proteome</keyword>
<reference evidence="15 16" key="1">
    <citation type="submission" date="2019-02" db="EMBL/GenBank/DDBJ databases">
        <title>Deep-cultivation of Planctomycetes and their phenomic and genomic characterization uncovers novel biology.</title>
        <authorList>
            <person name="Wiegand S."/>
            <person name="Jogler M."/>
            <person name="Boedeker C."/>
            <person name="Pinto D."/>
            <person name="Vollmers J."/>
            <person name="Rivas-Marin E."/>
            <person name="Kohn T."/>
            <person name="Peeters S.H."/>
            <person name="Heuer A."/>
            <person name="Rast P."/>
            <person name="Oberbeckmann S."/>
            <person name="Bunk B."/>
            <person name="Jeske O."/>
            <person name="Meyerdierks A."/>
            <person name="Storesund J.E."/>
            <person name="Kallscheuer N."/>
            <person name="Luecker S."/>
            <person name="Lage O.M."/>
            <person name="Pohl T."/>
            <person name="Merkel B.J."/>
            <person name="Hornburger P."/>
            <person name="Mueller R.-W."/>
            <person name="Bruemmer F."/>
            <person name="Labrenz M."/>
            <person name="Spormann A.M."/>
            <person name="Op Den Camp H."/>
            <person name="Overmann J."/>
            <person name="Amann R."/>
            <person name="Jetten M.S.M."/>
            <person name="Mascher T."/>
            <person name="Medema M.H."/>
            <person name="Devos D.P."/>
            <person name="Kaster A.-K."/>
            <person name="Ovreas L."/>
            <person name="Rohde M."/>
            <person name="Galperin M.Y."/>
            <person name="Jogler C."/>
        </authorList>
    </citation>
    <scope>NUCLEOTIDE SEQUENCE [LARGE SCALE GENOMIC DNA]</scope>
    <source>
        <strain evidence="15 16">Enr8</strain>
    </source>
</reference>
<evidence type="ECO:0000256" key="12">
    <source>
        <dbReference type="HAMAP-Rule" id="MF_01522"/>
    </source>
</evidence>
<accession>A0A5C5VLZ6</accession>
<feature type="domain" description="K+ potassium transporter C-terminal" evidence="14">
    <location>
        <begin position="484"/>
        <end position="632"/>
    </location>
</feature>
<evidence type="ECO:0000256" key="5">
    <source>
        <dbReference type="ARBA" id="ARBA00022538"/>
    </source>
</evidence>
<keyword evidence="3 12" id="KW-0813">Transport</keyword>
<comment type="catalytic activity">
    <reaction evidence="12">
        <text>K(+)(in) + H(+)(in) = K(+)(out) + H(+)(out)</text>
        <dbReference type="Rhea" id="RHEA:28490"/>
        <dbReference type="ChEBI" id="CHEBI:15378"/>
        <dbReference type="ChEBI" id="CHEBI:29103"/>
    </reaction>
</comment>
<keyword evidence="9 12" id="KW-1133">Transmembrane helix</keyword>